<dbReference type="SUPFAM" id="SSF50494">
    <property type="entry name" value="Trypsin-like serine proteases"/>
    <property type="match status" value="1"/>
</dbReference>
<comment type="caution">
    <text evidence="7">The sequence shown here is derived from an EMBL/GenBank/DDBJ whole genome shotgun (WGS) entry which is preliminary data.</text>
</comment>
<dbReference type="InterPro" id="IPR043504">
    <property type="entry name" value="Peptidase_S1_PA_chymotrypsin"/>
</dbReference>
<dbReference type="GO" id="GO:0004252">
    <property type="term" value="F:serine-type endopeptidase activity"/>
    <property type="evidence" value="ECO:0007669"/>
    <property type="project" value="InterPro"/>
</dbReference>
<dbReference type="CDD" id="cd00190">
    <property type="entry name" value="Tryp_SPc"/>
    <property type="match status" value="1"/>
</dbReference>
<evidence type="ECO:0000256" key="3">
    <source>
        <dbReference type="ARBA" id="ARBA00023157"/>
    </source>
</evidence>
<comment type="subcellular location">
    <subcellularLocation>
        <location evidence="1">Secreted</location>
    </subcellularLocation>
</comment>
<dbReference type="OrthoDB" id="5949700at2759"/>
<dbReference type="InterPro" id="IPR009003">
    <property type="entry name" value="Peptidase_S1_PA"/>
</dbReference>
<evidence type="ECO:0000313" key="8">
    <source>
        <dbReference type="Proteomes" id="UP000192578"/>
    </source>
</evidence>
<dbReference type="InterPro" id="IPR001314">
    <property type="entry name" value="Peptidase_S1A"/>
</dbReference>
<evidence type="ECO:0000259" key="6">
    <source>
        <dbReference type="PROSITE" id="PS50240"/>
    </source>
</evidence>
<name>A0A1W0W9B9_HYPEX</name>
<dbReference type="PRINTS" id="PR00722">
    <property type="entry name" value="CHYMOTRYPSIN"/>
</dbReference>
<evidence type="ECO:0000313" key="7">
    <source>
        <dbReference type="EMBL" id="OQV11796.1"/>
    </source>
</evidence>
<organism evidence="7 8">
    <name type="scientific">Hypsibius exemplaris</name>
    <name type="common">Freshwater tardigrade</name>
    <dbReference type="NCBI Taxonomy" id="2072580"/>
    <lineage>
        <taxon>Eukaryota</taxon>
        <taxon>Metazoa</taxon>
        <taxon>Ecdysozoa</taxon>
        <taxon>Tardigrada</taxon>
        <taxon>Eutardigrada</taxon>
        <taxon>Parachela</taxon>
        <taxon>Hypsibioidea</taxon>
        <taxon>Hypsibiidae</taxon>
        <taxon>Hypsibius</taxon>
    </lineage>
</organism>
<dbReference type="AlphaFoldDB" id="A0A1W0W9B9"/>
<gene>
    <name evidence="7" type="ORF">BV898_13921</name>
</gene>
<feature type="signal peptide" evidence="5">
    <location>
        <begin position="1"/>
        <end position="24"/>
    </location>
</feature>
<reference evidence="8" key="1">
    <citation type="submission" date="2017-01" db="EMBL/GenBank/DDBJ databases">
        <title>Comparative genomics of anhydrobiosis in the tardigrade Hypsibius dujardini.</title>
        <authorList>
            <person name="Yoshida Y."/>
            <person name="Koutsovoulos G."/>
            <person name="Laetsch D."/>
            <person name="Stevens L."/>
            <person name="Kumar S."/>
            <person name="Horikawa D."/>
            <person name="Ishino K."/>
            <person name="Komine S."/>
            <person name="Tomita M."/>
            <person name="Blaxter M."/>
            <person name="Arakawa K."/>
        </authorList>
    </citation>
    <scope>NUCLEOTIDE SEQUENCE [LARGE SCALE GENOMIC DNA]</scope>
    <source>
        <strain evidence="8">Z151</strain>
    </source>
</reference>
<dbReference type="InterPro" id="IPR001254">
    <property type="entry name" value="Trypsin_dom"/>
</dbReference>
<feature type="region of interest" description="Disordered" evidence="4">
    <location>
        <begin position="28"/>
        <end position="60"/>
    </location>
</feature>
<dbReference type="EMBL" id="MTYJ01000161">
    <property type="protein sequence ID" value="OQV11796.1"/>
    <property type="molecule type" value="Genomic_DNA"/>
</dbReference>
<dbReference type="Proteomes" id="UP000192578">
    <property type="component" value="Unassembled WGS sequence"/>
</dbReference>
<accession>A0A1W0W9B9</accession>
<evidence type="ECO:0000256" key="1">
    <source>
        <dbReference type="ARBA" id="ARBA00004613"/>
    </source>
</evidence>
<dbReference type="FunFam" id="2.40.10.10:FF:000038">
    <property type="entry name" value="Serine protease"/>
    <property type="match status" value="1"/>
</dbReference>
<feature type="compositionally biased region" description="Low complexity" evidence="4">
    <location>
        <begin position="38"/>
        <end position="56"/>
    </location>
</feature>
<dbReference type="Gene3D" id="2.40.10.10">
    <property type="entry name" value="Trypsin-like serine proteases"/>
    <property type="match status" value="1"/>
</dbReference>
<sequence>MNFLRSSFTKGVLVLTVFVTISSAQDSEFSFGPRQTRPSSATTIATTPTSSTSAPANQSVAVENGRTRMARLLAAGRKNDSISARSRAFDPTPFMGQGSTSLETNFLSIQSGGSKFTHTNGDSGNFIINNGVPQGFQPGPSIPVGATGLFSPLNARPGNFPQPGSLPNSCRCEAFADCRDVSAFARSDRPRQDVCQPGAVLCCSGRKPSAVGNPANIIIAQQPQPVLVPVTVATPIVQPNGNFVPAGAVTPNAAIASLLNQDCGRKGGNPLARTFDVTNPRGDAEFGEYPWMAAILKSDLNYVCGGALIEARLVLTAAHCVAKVRGEDLIVRLGEFDVSETTEPPYQDIHVKKVIIHGDYHSGTLRNDIALLVLDQPAVMNSYIRPVCLPPAIDFTAMTCTVSGWGKNSPNGQFSTVLKEVDVPVIERTQCQSMLRNAQELGPIFNLHDSFLCAGQAGKDACAGDGGSPLICKVDGAWRLAGLVSWGIGCGQFPGAYVNVAKFLPWIQGVVRENFQL</sequence>
<keyword evidence="5" id="KW-0732">Signal</keyword>
<dbReference type="GO" id="GO:0005576">
    <property type="term" value="C:extracellular region"/>
    <property type="evidence" value="ECO:0007669"/>
    <property type="project" value="UniProtKB-SubCell"/>
</dbReference>
<evidence type="ECO:0000256" key="4">
    <source>
        <dbReference type="SAM" id="MobiDB-lite"/>
    </source>
</evidence>
<evidence type="ECO:0000256" key="5">
    <source>
        <dbReference type="SAM" id="SignalP"/>
    </source>
</evidence>
<dbReference type="PANTHER" id="PTHR24258:SF129">
    <property type="entry name" value="LP15124P-RELATED"/>
    <property type="match status" value="1"/>
</dbReference>
<dbReference type="InterPro" id="IPR018114">
    <property type="entry name" value="TRYPSIN_HIS"/>
</dbReference>
<keyword evidence="3" id="KW-1015">Disulfide bond</keyword>
<dbReference type="Pfam" id="PF00089">
    <property type="entry name" value="Trypsin"/>
    <property type="match status" value="1"/>
</dbReference>
<dbReference type="SMART" id="SM00020">
    <property type="entry name" value="Tryp_SPc"/>
    <property type="match status" value="1"/>
</dbReference>
<dbReference type="GO" id="GO:0006508">
    <property type="term" value="P:proteolysis"/>
    <property type="evidence" value="ECO:0007669"/>
    <property type="project" value="InterPro"/>
</dbReference>
<evidence type="ECO:0000256" key="2">
    <source>
        <dbReference type="ARBA" id="ARBA00022525"/>
    </source>
</evidence>
<keyword evidence="2" id="KW-0964">Secreted</keyword>
<keyword evidence="8" id="KW-1185">Reference proteome</keyword>
<feature type="domain" description="Peptidase S1" evidence="6">
    <location>
        <begin position="265"/>
        <end position="512"/>
    </location>
</feature>
<proteinExistence type="predicted"/>
<dbReference type="PROSITE" id="PS50240">
    <property type="entry name" value="TRYPSIN_DOM"/>
    <property type="match status" value="1"/>
</dbReference>
<protein>
    <submittedName>
        <fullName evidence="7">Serine proteinase stubble</fullName>
    </submittedName>
</protein>
<dbReference type="PANTHER" id="PTHR24258">
    <property type="entry name" value="SERINE PROTEASE-RELATED"/>
    <property type="match status" value="1"/>
</dbReference>
<dbReference type="PROSITE" id="PS00134">
    <property type="entry name" value="TRYPSIN_HIS"/>
    <property type="match status" value="1"/>
</dbReference>
<feature type="chain" id="PRO_5010745382" evidence="5">
    <location>
        <begin position="25"/>
        <end position="517"/>
    </location>
</feature>